<proteinExistence type="predicted"/>
<dbReference type="EMBL" id="JBANAX010000496">
    <property type="protein sequence ID" value="KAL1206761.1"/>
    <property type="molecule type" value="Genomic_DNA"/>
</dbReference>
<keyword evidence="3" id="KW-1185">Reference proteome</keyword>
<comment type="caution">
    <text evidence="2">The sequence shown here is derived from an EMBL/GenBank/DDBJ whole genome shotgun (WGS) entry which is preliminary data.</text>
</comment>
<reference evidence="2 3" key="1">
    <citation type="submission" date="2024-04" db="EMBL/GenBank/DDBJ databases">
        <title>Genome assembly C_amara_ONT_v2.</title>
        <authorList>
            <person name="Yant L."/>
            <person name="Moore C."/>
            <person name="Slenker M."/>
        </authorList>
    </citation>
    <scope>NUCLEOTIDE SEQUENCE [LARGE SCALE GENOMIC DNA]</scope>
    <source>
        <tissue evidence="2">Leaf</tissue>
    </source>
</reference>
<evidence type="ECO:0000256" key="1">
    <source>
        <dbReference type="SAM" id="MobiDB-lite"/>
    </source>
</evidence>
<protein>
    <recommendedName>
        <fullName evidence="4">DUF3741 domain-containing protein</fullName>
    </recommendedName>
</protein>
<dbReference type="PANTHER" id="PTHR35499:SF4">
    <property type="entry name" value="ALC-INTERACTING PROTEIN 1"/>
    <property type="match status" value="1"/>
</dbReference>
<dbReference type="Proteomes" id="UP001558713">
    <property type="component" value="Unassembled WGS sequence"/>
</dbReference>
<gene>
    <name evidence="2" type="ORF">V5N11_002209</name>
</gene>
<sequence length="431" mass="48517">MTQRANPKTGCLTAVVRRLLCSGSQQTHPSDNILDSDEALQLLLPYEEIEEPKKEIKTQTQTQNQNDDVSLHPPPPPPPPNVVAKLMGLDQHPAPGSKRFRYFDDSGSAVARSKSVNFMDYILRVKEEEEEEEEDDKDGQRQCRRVKASVSFREIVPTSSRWSSNNQQKKHDFLLLYLDKLDEKRELVGSSSSSRSKRFEKVLEDSKKPPLPPPAKKKENEKVAKKFKDEPRKVAKKKKSEKRSDVNGAKKVRWFLSPSKSKSLEKTALLGGGESNNIQAEDFIGKESESPENKSNASPVSVLDRDLYDYLILDDDYYFSGGDSESASELSTKQVETTTKSSCSSSPARTKTSTKKENNNSTNSDSEETEFITKLMNMLSDLSEVDMKSSTWVSTSSTKPVDFTQVEDFCVEFGQEILDLLMDQLVDELCT</sequence>
<feature type="compositionally biased region" description="Basic and acidic residues" evidence="1">
    <location>
        <begin position="197"/>
        <end position="208"/>
    </location>
</feature>
<organism evidence="2 3">
    <name type="scientific">Cardamine amara subsp. amara</name>
    <dbReference type="NCBI Taxonomy" id="228776"/>
    <lineage>
        <taxon>Eukaryota</taxon>
        <taxon>Viridiplantae</taxon>
        <taxon>Streptophyta</taxon>
        <taxon>Embryophyta</taxon>
        <taxon>Tracheophyta</taxon>
        <taxon>Spermatophyta</taxon>
        <taxon>Magnoliopsida</taxon>
        <taxon>eudicotyledons</taxon>
        <taxon>Gunneridae</taxon>
        <taxon>Pentapetalae</taxon>
        <taxon>rosids</taxon>
        <taxon>malvids</taxon>
        <taxon>Brassicales</taxon>
        <taxon>Brassicaceae</taxon>
        <taxon>Cardamineae</taxon>
        <taxon>Cardamine</taxon>
    </lineage>
</organism>
<evidence type="ECO:0008006" key="4">
    <source>
        <dbReference type="Google" id="ProtNLM"/>
    </source>
</evidence>
<accession>A0ABD1B6Q0</accession>
<feature type="compositionally biased region" description="Polar residues" evidence="1">
    <location>
        <begin position="328"/>
        <end position="349"/>
    </location>
</feature>
<feature type="compositionally biased region" description="Pro residues" evidence="1">
    <location>
        <begin position="72"/>
        <end position="81"/>
    </location>
</feature>
<feature type="region of interest" description="Disordered" evidence="1">
    <location>
        <begin position="54"/>
        <end position="82"/>
    </location>
</feature>
<feature type="region of interest" description="Disordered" evidence="1">
    <location>
        <begin position="265"/>
        <end position="299"/>
    </location>
</feature>
<dbReference type="AlphaFoldDB" id="A0ABD1B6Q0"/>
<evidence type="ECO:0000313" key="3">
    <source>
        <dbReference type="Proteomes" id="UP001558713"/>
    </source>
</evidence>
<dbReference type="PANTHER" id="PTHR35499">
    <property type="entry name" value="OS05G0128300 PROTEIN"/>
    <property type="match status" value="1"/>
</dbReference>
<feature type="region of interest" description="Disordered" evidence="1">
    <location>
        <begin position="328"/>
        <end position="369"/>
    </location>
</feature>
<name>A0ABD1B6Q0_CARAN</name>
<feature type="region of interest" description="Disordered" evidence="1">
    <location>
        <begin position="187"/>
        <end position="247"/>
    </location>
</feature>
<feature type="compositionally biased region" description="Basic and acidic residues" evidence="1">
    <location>
        <begin position="216"/>
        <end position="233"/>
    </location>
</feature>
<feature type="compositionally biased region" description="Basic and acidic residues" evidence="1">
    <location>
        <begin position="283"/>
        <end position="292"/>
    </location>
</feature>
<evidence type="ECO:0000313" key="2">
    <source>
        <dbReference type="EMBL" id="KAL1206761.1"/>
    </source>
</evidence>